<evidence type="ECO:0000313" key="2">
    <source>
        <dbReference type="Proteomes" id="UP000023435"/>
    </source>
</evidence>
<dbReference type="OrthoDB" id="9782586at2"/>
<dbReference type="EMBL" id="JAJA02000001">
    <property type="protein sequence ID" value="KWS06926.1"/>
    <property type="molecule type" value="Genomic_DNA"/>
</dbReference>
<gene>
    <name evidence="1" type="ORF">AZ78_4486</name>
</gene>
<comment type="caution">
    <text evidence="1">The sequence shown here is derived from an EMBL/GenBank/DDBJ whole genome shotgun (WGS) entry which is preliminary data.</text>
</comment>
<sequence>MREIRLSPLGQHLSLAEIRGIVHPVAQRIGARILTIDEPDAARNFVAVMLDEPQPWATPRRIYLLYSLDYDAWAAVMPREFGHASDPGIEWPPLGWTHLYEPEFLDHEGLIAAMADFHGIEMWSSYDLSMAVPGDFPQRSPNDVAYWQPRRLGDVLFNWWD</sequence>
<proteinExistence type="predicted"/>
<dbReference type="AlphaFoldDB" id="A0A108UCU7"/>
<evidence type="ECO:0000313" key="1">
    <source>
        <dbReference type="EMBL" id="KWS06926.1"/>
    </source>
</evidence>
<name>A0A108UCU7_9GAMM</name>
<keyword evidence="2" id="KW-1185">Reference proteome</keyword>
<dbReference type="RefSeq" id="WP_036114362.1">
    <property type="nucleotide sequence ID" value="NZ_JAJA02000001.1"/>
</dbReference>
<dbReference type="Proteomes" id="UP000023435">
    <property type="component" value="Unassembled WGS sequence"/>
</dbReference>
<accession>A0A108UCU7</accession>
<organism evidence="1 2">
    <name type="scientific">Lysobacter capsici AZ78</name>
    <dbReference type="NCBI Taxonomy" id="1444315"/>
    <lineage>
        <taxon>Bacteria</taxon>
        <taxon>Pseudomonadati</taxon>
        <taxon>Pseudomonadota</taxon>
        <taxon>Gammaproteobacteria</taxon>
        <taxon>Lysobacterales</taxon>
        <taxon>Lysobacteraceae</taxon>
        <taxon>Lysobacter</taxon>
    </lineage>
</organism>
<reference evidence="1 2" key="1">
    <citation type="journal article" date="2014" name="Genome Announc.">
        <title>Draft Genome Sequence of Lysobacter capsici AZ78, a Bacterium Antagonistic to Plant-Pathogenic Oomycetes.</title>
        <authorList>
            <person name="Puopolo G."/>
            <person name="Sonego P."/>
            <person name="Engelen K."/>
            <person name="Pertot I."/>
        </authorList>
    </citation>
    <scope>NUCLEOTIDE SEQUENCE [LARGE SCALE GENOMIC DNA]</scope>
    <source>
        <strain evidence="1 2">AZ78</strain>
    </source>
</reference>
<protein>
    <submittedName>
        <fullName evidence="1">Uncharacterized protein</fullName>
    </submittedName>
</protein>